<dbReference type="SUPFAM" id="SSF116734">
    <property type="entry name" value="DNA methylase specificity domain"/>
    <property type="match status" value="2"/>
</dbReference>
<protein>
    <submittedName>
        <fullName evidence="5">Type I restriction-modification system, specificity subunit S</fullName>
        <ecNumber evidence="5">3.1.21.3</ecNumber>
    </submittedName>
</protein>
<evidence type="ECO:0000256" key="1">
    <source>
        <dbReference type="ARBA" id="ARBA00010923"/>
    </source>
</evidence>
<keyword evidence="5" id="KW-0378">Hydrolase</keyword>
<comment type="similarity">
    <text evidence="1">Belongs to the type-I restriction system S methylase family.</text>
</comment>
<accession>A0A0E3RJZ8</accession>
<dbReference type="RefSeq" id="WP_048037616.1">
    <property type="nucleotide sequence ID" value="NZ_CP009512.1"/>
</dbReference>
<dbReference type="GO" id="GO:0009307">
    <property type="term" value="P:DNA restriction-modification system"/>
    <property type="evidence" value="ECO:0007669"/>
    <property type="project" value="UniProtKB-KW"/>
</dbReference>
<dbReference type="InterPro" id="IPR000055">
    <property type="entry name" value="Restrct_endonuc_typeI_TRD"/>
</dbReference>
<evidence type="ECO:0000259" key="4">
    <source>
        <dbReference type="Pfam" id="PF01420"/>
    </source>
</evidence>
<dbReference type="Gene3D" id="3.90.220.20">
    <property type="entry name" value="DNA methylase specificity domains"/>
    <property type="match status" value="2"/>
</dbReference>
<evidence type="ECO:0000313" key="6">
    <source>
        <dbReference type="Proteomes" id="UP000033097"/>
    </source>
</evidence>
<name>A0A0E3RJZ8_METMZ</name>
<dbReference type="PANTHER" id="PTHR30408">
    <property type="entry name" value="TYPE-1 RESTRICTION ENZYME ECOKI SPECIFICITY PROTEIN"/>
    <property type="match status" value="1"/>
</dbReference>
<dbReference type="HOGENOM" id="CLU_021095_10_1_2"/>
<dbReference type="Proteomes" id="UP000033097">
    <property type="component" value="Chromosome"/>
</dbReference>
<dbReference type="GO" id="GO:0003677">
    <property type="term" value="F:DNA binding"/>
    <property type="evidence" value="ECO:0007669"/>
    <property type="project" value="UniProtKB-KW"/>
</dbReference>
<dbReference type="EMBL" id="CP009512">
    <property type="protein sequence ID" value="AKB64737.1"/>
    <property type="molecule type" value="Genomic_DNA"/>
</dbReference>
<feature type="domain" description="Type I restriction modification DNA specificity" evidence="4">
    <location>
        <begin position="205"/>
        <end position="383"/>
    </location>
</feature>
<dbReference type="GeneID" id="24882903"/>
<dbReference type="GO" id="GO:0009035">
    <property type="term" value="F:type I site-specific deoxyribonuclease activity"/>
    <property type="evidence" value="ECO:0007669"/>
    <property type="project" value="UniProtKB-EC"/>
</dbReference>
<dbReference type="KEGG" id="mmj:MSMAS_1541"/>
<evidence type="ECO:0000256" key="3">
    <source>
        <dbReference type="ARBA" id="ARBA00023125"/>
    </source>
</evidence>
<dbReference type="AlphaFoldDB" id="A0A0E3RJZ8"/>
<dbReference type="STRING" id="213585.MSMAS_1541"/>
<dbReference type="CDD" id="cd17249">
    <property type="entry name" value="RMtype1_S_EcoR124I-TRD2-CR2_like"/>
    <property type="match status" value="1"/>
</dbReference>
<dbReference type="EC" id="3.1.21.3" evidence="5"/>
<dbReference type="InterPro" id="IPR052021">
    <property type="entry name" value="Type-I_RS_S_subunit"/>
</dbReference>
<keyword evidence="3" id="KW-0238">DNA-binding</keyword>
<reference evidence="5 6" key="1">
    <citation type="submission" date="2014-07" db="EMBL/GenBank/DDBJ databases">
        <title>Methanogenic archaea and the global carbon cycle.</title>
        <authorList>
            <person name="Henriksen J.R."/>
            <person name="Luke J."/>
            <person name="Reinhart S."/>
            <person name="Benedict M.N."/>
            <person name="Youngblut N.D."/>
            <person name="Metcalf M.E."/>
            <person name="Whitaker R.J."/>
            <person name="Metcalf W.W."/>
        </authorList>
    </citation>
    <scope>NUCLEOTIDE SEQUENCE [LARGE SCALE GENOMIC DNA]</scope>
    <source>
        <strain evidence="5 6">S-6</strain>
    </source>
</reference>
<dbReference type="REBASE" id="109174">
    <property type="entry name" value="S.MmaS6ORF1536P"/>
</dbReference>
<dbReference type="CDD" id="cd17246">
    <property type="entry name" value="RMtype1_S_SonII-TRD2-CR2_like"/>
    <property type="match status" value="1"/>
</dbReference>
<evidence type="ECO:0000313" key="5">
    <source>
        <dbReference type="EMBL" id="AKB64737.1"/>
    </source>
</evidence>
<dbReference type="Pfam" id="PF01420">
    <property type="entry name" value="Methylase_S"/>
    <property type="match status" value="2"/>
</dbReference>
<feature type="domain" description="Type I restriction modification DNA specificity" evidence="4">
    <location>
        <begin position="6"/>
        <end position="178"/>
    </location>
</feature>
<keyword evidence="2" id="KW-0680">Restriction system</keyword>
<dbReference type="PATRIC" id="fig|213585.10.peg.1955"/>
<organism evidence="5 6">
    <name type="scientific">Methanosarcina mazei S-6</name>
    <dbReference type="NCBI Taxonomy" id="213585"/>
    <lineage>
        <taxon>Archaea</taxon>
        <taxon>Methanobacteriati</taxon>
        <taxon>Methanobacteriota</taxon>
        <taxon>Stenosarchaea group</taxon>
        <taxon>Methanomicrobia</taxon>
        <taxon>Methanosarcinales</taxon>
        <taxon>Methanosarcinaceae</taxon>
        <taxon>Methanosarcina</taxon>
    </lineage>
</organism>
<dbReference type="PANTHER" id="PTHR30408:SF12">
    <property type="entry name" value="TYPE I RESTRICTION ENZYME MJAVIII SPECIFICITY SUBUNIT"/>
    <property type="match status" value="1"/>
</dbReference>
<proteinExistence type="inferred from homology"/>
<evidence type="ECO:0000256" key="2">
    <source>
        <dbReference type="ARBA" id="ARBA00022747"/>
    </source>
</evidence>
<sequence length="401" mass="46066">MENKLPEGWKITNLEYICNLVTDGTHDKTPLVDKEIGVPLVTSKDLTEDGISFENVTYITTEQHQQIIRRSKPEKGDILYSKIGTIGKPTIVNVDFEFSIKNVALFKLKEDIVFNKYIRYYLKCEQVHNSLLKRADGGNQKFIPINALKKIEIILPPLKTQQKIVSILEKAEETRKLRAQADELTQKLLQSVFLEIFGDPVTNPMGWNTEKLEKLCVKIYGGGTPSKSKPEYYEGDIPWVTPKDMKQDFIQDSIDHISEKAIEESSTKLIPPYSLLMVIRSGILKHTLPIAINNCKVTMNQDMKGFVFDDKLTNSFFMLYYFKIYQRDLLNRVRSVTADNLEFSQIKDIDVILPPIKQQQRFTTIVEQLDRTRSNQQQSSLEINSLFDALMQKAFTGKLVS</sequence>
<dbReference type="InterPro" id="IPR044946">
    <property type="entry name" value="Restrct_endonuc_typeI_TRD_sf"/>
</dbReference>
<gene>
    <name evidence="5" type="ORF">MSMAS_1541</name>
</gene>